<sequence>MTALELVGHGSGSGNKHSVTTEAGAPLRSYRVAVAFAVYLFVVWELFPKMIKWQWKTLTPASTSAASSTTKRPPFPTRSLQAGPTNGSSTPPRRSPSVVPSSSCGVKRPLAQSVQRTSRRFSTGLSRSQRSTRCSSASLTSPTEGSVASAMKWTALRMVSQLQGSRIRRWTYNKLTLITPDGSITFSNYKSHPVPAVEWNVQASDPSAKIADVQIPESSKTMHSVWSNVFRFE</sequence>
<accession>A0A139AGF6</accession>
<keyword evidence="3" id="KW-1185">Reference proteome</keyword>
<organism evidence="2 3">
    <name type="scientific">Gonapodya prolifera (strain JEL478)</name>
    <name type="common">Monoblepharis prolifera</name>
    <dbReference type="NCBI Taxonomy" id="1344416"/>
    <lineage>
        <taxon>Eukaryota</taxon>
        <taxon>Fungi</taxon>
        <taxon>Fungi incertae sedis</taxon>
        <taxon>Chytridiomycota</taxon>
        <taxon>Chytridiomycota incertae sedis</taxon>
        <taxon>Monoblepharidomycetes</taxon>
        <taxon>Monoblepharidales</taxon>
        <taxon>Gonapodyaceae</taxon>
        <taxon>Gonapodya</taxon>
    </lineage>
</organism>
<name>A0A139AGF6_GONPJ</name>
<feature type="region of interest" description="Disordered" evidence="1">
    <location>
        <begin position="1"/>
        <end position="20"/>
    </location>
</feature>
<proteinExistence type="predicted"/>
<feature type="compositionally biased region" description="Polar residues" evidence="1">
    <location>
        <begin position="78"/>
        <end position="87"/>
    </location>
</feature>
<reference evidence="2 3" key="1">
    <citation type="journal article" date="2015" name="Genome Biol. Evol.">
        <title>Phylogenomic analyses indicate that early fungi evolved digesting cell walls of algal ancestors of land plants.</title>
        <authorList>
            <person name="Chang Y."/>
            <person name="Wang S."/>
            <person name="Sekimoto S."/>
            <person name="Aerts A.L."/>
            <person name="Choi C."/>
            <person name="Clum A."/>
            <person name="LaButti K.M."/>
            <person name="Lindquist E.A."/>
            <person name="Yee Ngan C."/>
            <person name="Ohm R.A."/>
            <person name="Salamov A.A."/>
            <person name="Grigoriev I.V."/>
            <person name="Spatafora J.W."/>
            <person name="Berbee M.L."/>
        </authorList>
    </citation>
    <scope>NUCLEOTIDE SEQUENCE [LARGE SCALE GENOMIC DNA]</scope>
    <source>
        <strain evidence="2 3">JEL478</strain>
    </source>
</reference>
<dbReference type="Proteomes" id="UP000070544">
    <property type="component" value="Unassembled WGS sequence"/>
</dbReference>
<dbReference type="AlphaFoldDB" id="A0A139AGF6"/>
<feature type="compositionally biased region" description="Polar residues" evidence="1">
    <location>
        <begin position="112"/>
        <end position="143"/>
    </location>
</feature>
<evidence type="ECO:0000313" key="2">
    <source>
        <dbReference type="EMBL" id="KXS15891.1"/>
    </source>
</evidence>
<evidence type="ECO:0000256" key="1">
    <source>
        <dbReference type="SAM" id="MobiDB-lite"/>
    </source>
</evidence>
<gene>
    <name evidence="2" type="ORF">M427DRAFT_44248</name>
</gene>
<feature type="compositionally biased region" description="Low complexity" evidence="1">
    <location>
        <begin position="88"/>
        <end position="103"/>
    </location>
</feature>
<dbReference type="EMBL" id="KQ965759">
    <property type="protein sequence ID" value="KXS15891.1"/>
    <property type="molecule type" value="Genomic_DNA"/>
</dbReference>
<dbReference type="OrthoDB" id="2626014at2759"/>
<feature type="region of interest" description="Disordered" evidence="1">
    <location>
        <begin position="62"/>
        <end position="143"/>
    </location>
</feature>
<protein>
    <submittedName>
        <fullName evidence="2">Uncharacterized protein</fullName>
    </submittedName>
</protein>
<evidence type="ECO:0000313" key="3">
    <source>
        <dbReference type="Proteomes" id="UP000070544"/>
    </source>
</evidence>